<reference evidence="2 4" key="2">
    <citation type="submission" date="2019-03" db="EMBL/GenBank/DDBJ databases">
        <authorList>
            <person name="He R.-H."/>
        </authorList>
    </citation>
    <scope>NUCLEOTIDE SEQUENCE [LARGE SCALE GENOMIC DNA]</scope>
    <source>
        <strain evidence="2 4">DSM 19624</strain>
    </source>
</reference>
<dbReference type="RefSeq" id="WP_121283986.1">
    <property type="nucleotide sequence ID" value="NZ_RCCK01000011.1"/>
</dbReference>
<gene>
    <name evidence="1" type="ORF">BCL90_2297</name>
    <name evidence="2" type="ORF">E3V97_05770</name>
</gene>
<dbReference type="AlphaFoldDB" id="A0A497Y8C4"/>
<accession>A0A497Y8C4</accession>
<reference evidence="1 3" key="1">
    <citation type="submission" date="2018-10" db="EMBL/GenBank/DDBJ databases">
        <title>Genomic Encyclopedia of Archaeal and Bacterial Type Strains, Phase II (KMG-II): from individual species to whole genera.</title>
        <authorList>
            <person name="Goeker M."/>
        </authorList>
    </citation>
    <scope>NUCLEOTIDE SEQUENCE [LARGE SCALE GENOMIC DNA]</scope>
    <source>
        <strain evidence="1 3">DSM 19624</strain>
    </source>
</reference>
<evidence type="ECO:0000313" key="4">
    <source>
        <dbReference type="Proteomes" id="UP000297429"/>
    </source>
</evidence>
<dbReference type="OrthoDB" id="707849at2"/>
<dbReference type="EMBL" id="SOPX01000001">
    <property type="protein sequence ID" value="TFB33555.1"/>
    <property type="molecule type" value="Genomic_DNA"/>
</dbReference>
<name>A0A497Y8C4_9SPHI</name>
<sequence length="452" mass="50232">MKKIFIIGFFALLIIQACKKDQELIDGKRPEERVAENLEKYRNELTSSPNGWVAYLGTTLVGGGYNFYMSFDKNNRVVMRADYNSDVALETIESTYRVKQVLAPSLIFDTYTLLHLLQDPDPGSFDGDYSVGYGSDFEFEIREQVGDTLKLIGKKRKAPLILVKATVDQKAFYTSDKFSDNIEGISTFLADNPFTYILDPKDNTKKIQVSMSPDVRSRSFALISTNAGEIITNSGVFSFSDVGARLNKPITQGDVIFTGLSWDNVAKKLFMVSSTGTKVEILTSTTPILPLHLLLGVSYSSIIIPNAITYPGWNSDFITRRALANQRTSTNIVVGSTPVTLGNMRFNFNSTANTMVLVWNTPYGASSLNLTYPYTFTKTNDGIYKFTIGSGFDSNSSFIYNQAAKPLDPILAERINVDNFKLDYFINPANGAILGQFISVEHPDFTFSGILQ</sequence>
<dbReference type="Proteomes" id="UP000273898">
    <property type="component" value="Unassembled WGS sequence"/>
</dbReference>
<dbReference type="Pfam" id="PF14135">
    <property type="entry name" value="DUF4302"/>
    <property type="match status" value="1"/>
</dbReference>
<comment type="caution">
    <text evidence="1">The sequence shown here is derived from an EMBL/GenBank/DDBJ whole genome shotgun (WGS) entry which is preliminary data.</text>
</comment>
<protein>
    <submittedName>
        <fullName evidence="2">DUF4302 domain-containing protein</fullName>
    </submittedName>
    <submittedName>
        <fullName evidence="1">Uncharacterized protein DUF4302</fullName>
    </submittedName>
</protein>
<evidence type="ECO:0000313" key="1">
    <source>
        <dbReference type="EMBL" id="RLJ77218.1"/>
    </source>
</evidence>
<dbReference type="EMBL" id="RCCK01000011">
    <property type="protein sequence ID" value="RLJ77218.1"/>
    <property type="molecule type" value="Genomic_DNA"/>
</dbReference>
<evidence type="ECO:0000313" key="2">
    <source>
        <dbReference type="EMBL" id="TFB33555.1"/>
    </source>
</evidence>
<evidence type="ECO:0000313" key="3">
    <source>
        <dbReference type="Proteomes" id="UP000273898"/>
    </source>
</evidence>
<proteinExistence type="predicted"/>
<dbReference type="InterPro" id="IPR025396">
    <property type="entry name" value="DUF4302"/>
</dbReference>
<organism evidence="1 3">
    <name type="scientific">Pedobacter alluvionis</name>
    <dbReference type="NCBI Taxonomy" id="475253"/>
    <lineage>
        <taxon>Bacteria</taxon>
        <taxon>Pseudomonadati</taxon>
        <taxon>Bacteroidota</taxon>
        <taxon>Sphingobacteriia</taxon>
        <taxon>Sphingobacteriales</taxon>
        <taxon>Sphingobacteriaceae</taxon>
        <taxon>Pedobacter</taxon>
    </lineage>
</organism>
<dbReference type="PROSITE" id="PS51257">
    <property type="entry name" value="PROKAR_LIPOPROTEIN"/>
    <property type="match status" value="1"/>
</dbReference>
<dbReference type="Proteomes" id="UP000297429">
    <property type="component" value="Unassembled WGS sequence"/>
</dbReference>
<keyword evidence="4" id="KW-1185">Reference proteome</keyword>